<evidence type="ECO:0000256" key="1">
    <source>
        <dbReference type="SAM" id="MobiDB-lite"/>
    </source>
</evidence>
<evidence type="ECO:0000256" key="2">
    <source>
        <dbReference type="SAM" id="SignalP"/>
    </source>
</evidence>
<organism evidence="3 4">
    <name type="scientific">Aristolochia fimbriata</name>
    <name type="common">White veined hardy Dutchman's pipe vine</name>
    <dbReference type="NCBI Taxonomy" id="158543"/>
    <lineage>
        <taxon>Eukaryota</taxon>
        <taxon>Viridiplantae</taxon>
        <taxon>Streptophyta</taxon>
        <taxon>Embryophyta</taxon>
        <taxon>Tracheophyta</taxon>
        <taxon>Spermatophyta</taxon>
        <taxon>Magnoliopsida</taxon>
        <taxon>Magnoliidae</taxon>
        <taxon>Piperales</taxon>
        <taxon>Aristolochiaceae</taxon>
        <taxon>Aristolochia</taxon>
    </lineage>
</organism>
<name>A0AAV7EG62_ARIFI</name>
<accession>A0AAV7EG62</accession>
<reference evidence="3 4" key="1">
    <citation type="submission" date="2021-07" db="EMBL/GenBank/DDBJ databases">
        <title>The Aristolochia fimbriata genome: insights into angiosperm evolution, floral development and chemical biosynthesis.</title>
        <authorList>
            <person name="Jiao Y."/>
        </authorList>
    </citation>
    <scope>NUCLEOTIDE SEQUENCE [LARGE SCALE GENOMIC DNA]</scope>
    <source>
        <strain evidence="3">IBCAS-2021</strain>
        <tissue evidence="3">Leaf</tissue>
    </source>
</reference>
<evidence type="ECO:0000313" key="3">
    <source>
        <dbReference type="EMBL" id="KAG9447840.1"/>
    </source>
</evidence>
<dbReference type="PANTHER" id="PTHR34467">
    <property type="entry name" value="TRANSMEMBRANE PROTEIN"/>
    <property type="match status" value="1"/>
</dbReference>
<evidence type="ECO:0000313" key="4">
    <source>
        <dbReference type="Proteomes" id="UP000825729"/>
    </source>
</evidence>
<gene>
    <name evidence="3" type="ORF">H6P81_013968</name>
</gene>
<protein>
    <submittedName>
        <fullName evidence="3">Uncharacterized protein</fullName>
    </submittedName>
</protein>
<keyword evidence="2" id="KW-0732">Signal</keyword>
<keyword evidence="4" id="KW-1185">Reference proteome</keyword>
<feature type="signal peptide" evidence="2">
    <location>
        <begin position="1"/>
        <end position="41"/>
    </location>
</feature>
<dbReference type="PANTHER" id="PTHR34467:SF3">
    <property type="entry name" value="PROTEIN, PUTATIVE-RELATED"/>
    <property type="match status" value="1"/>
</dbReference>
<sequence>MPRTAAQRTISINRAMPTKFTPLLLVLLLLFQYSSLRPVEASRVLEAKLISYPFQKMKARKLEAEIVVHDYDDPGPNPKHDPRKGRPGGGRQ</sequence>
<feature type="chain" id="PRO_5043563477" evidence="2">
    <location>
        <begin position="42"/>
        <end position="92"/>
    </location>
</feature>
<comment type="caution">
    <text evidence="3">The sequence shown here is derived from an EMBL/GenBank/DDBJ whole genome shotgun (WGS) entry which is preliminary data.</text>
</comment>
<feature type="region of interest" description="Disordered" evidence="1">
    <location>
        <begin position="69"/>
        <end position="92"/>
    </location>
</feature>
<dbReference type="EMBL" id="JAINDJ010000005">
    <property type="protein sequence ID" value="KAG9447840.1"/>
    <property type="molecule type" value="Genomic_DNA"/>
</dbReference>
<proteinExistence type="predicted"/>
<dbReference type="AlphaFoldDB" id="A0AAV7EG62"/>
<dbReference type="Proteomes" id="UP000825729">
    <property type="component" value="Unassembled WGS sequence"/>
</dbReference>